<protein>
    <submittedName>
        <fullName evidence="2">Uncharacterized protein</fullName>
    </submittedName>
</protein>
<keyword evidence="3" id="KW-1185">Reference proteome</keyword>
<organism evidence="2 3">
    <name type="scientific">Batillaria attramentaria</name>
    <dbReference type="NCBI Taxonomy" id="370345"/>
    <lineage>
        <taxon>Eukaryota</taxon>
        <taxon>Metazoa</taxon>
        <taxon>Spiralia</taxon>
        <taxon>Lophotrochozoa</taxon>
        <taxon>Mollusca</taxon>
        <taxon>Gastropoda</taxon>
        <taxon>Caenogastropoda</taxon>
        <taxon>Sorbeoconcha</taxon>
        <taxon>Cerithioidea</taxon>
        <taxon>Batillariidae</taxon>
        <taxon>Batillaria</taxon>
    </lineage>
</organism>
<evidence type="ECO:0000313" key="2">
    <source>
        <dbReference type="EMBL" id="KAK7497254.1"/>
    </source>
</evidence>
<evidence type="ECO:0000256" key="1">
    <source>
        <dbReference type="SAM" id="MobiDB-lite"/>
    </source>
</evidence>
<dbReference type="Proteomes" id="UP001519460">
    <property type="component" value="Unassembled WGS sequence"/>
</dbReference>
<dbReference type="AlphaFoldDB" id="A0ABD0LCR5"/>
<feature type="region of interest" description="Disordered" evidence="1">
    <location>
        <begin position="58"/>
        <end position="80"/>
    </location>
</feature>
<dbReference type="EMBL" id="JACVVK020000060">
    <property type="protein sequence ID" value="KAK7497254.1"/>
    <property type="molecule type" value="Genomic_DNA"/>
</dbReference>
<sequence>MSPGEAEASDTVIPEKPIPAMGIGLKGQVCQTTAASNGQQLHVWWGTTEVAGAKMRGRGGNCLRGDNSAWQQTTSPTCHR</sequence>
<proteinExistence type="predicted"/>
<name>A0ABD0LCR5_9CAEN</name>
<reference evidence="2 3" key="1">
    <citation type="journal article" date="2023" name="Sci. Data">
        <title>Genome assembly of the Korean intertidal mud-creeper Batillaria attramentaria.</title>
        <authorList>
            <person name="Patra A.K."/>
            <person name="Ho P.T."/>
            <person name="Jun S."/>
            <person name="Lee S.J."/>
            <person name="Kim Y."/>
            <person name="Won Y.J."/>
        </authorList>
    </citation>
    <scope>NUCLEOTIDE SEQUENCE [LARGE SCALE GENOMIC DNA]</scope>
    <source>
        <strain evidence="2">Wonlab-2016</strain>
    </source>
</reference>
<feature type="compositionally biased region" description="Polar residues" evidence="1">
    <location>
        <begin position="68"/>
        <end position="80"/>
    </location>
</feature>
<evidence type="ECO:0000313" key="3">
    <source>
        <dbReference type="Proteomes" id="UP001519460"/>
    </source>
</evidence>
<comment type="caution">
    <text evidence="2">The sequence shown here is derived from an EMBL/GenBank/DDBJ whole genome shotgun (WGS) entry which is preliminary data.</text>
</comment>
<accession>A0ABD0LCR5</accession>
<gene>
    <name evidence="2" type="ORF">BaRGS_00011548</name>
</gene>